<organism evidence="2 3">
    <name type="scientific">Streptomyces enissocaesilis</name>
    <dbReference type="NCBI Taxonomy" id="332589"/>
    <lineage>
        <taxon>Bacteria</taxon>
        <taxon>Bacillati</taxon>
        <taxon>Actinomycetota</taxon>
        <taxon>Actinomycetes</taxon>
        <taxon>Kitasatosporales</taxon>
        <taxon>Streptomycetaceae</taxon>
        <taxon>Streptomyces</taxon>
        <taxon>Streptomyces rochei group</taxon>
    </lineage>
</organism>
<dbReference type="EMBL" id="BAAAUD010000047">
    <property type="protein sequence ID" value="GAA2956884.1"/>
    <property type="molecule type" value="Genomic_DNA"/>
</dbReference>
<evidence type="ECO:0000256" key="1">
    <source>
        <dbReference type="SAM" id="MobiDB-lite"/>
    </source>
</evidence>
<proteinExistence type="predicted"/>
<name>A0ABN3XJS8_9ACTN</name>
<evidence type="ECO:0000313" key="2">
    <source>
        <dbReference type="EMBL" id="GAA2956884.1"/>
    </source>
</evidence>
<sequence>MTLDNTHPQKCGNPDATYTFMRQTEKQRRENSRAEPQLPGDYDVRYYIGASAAPDPLPS</sequence>
<accession>A0ABN3XJS8</accession>
<reference evidence="2 3" key="1">
    <citation type="journal article" date="2019" name="Int. J. Syst. Evol. Microbiol.">
        <title>The Global Catalogue of Microorganisms (GCM) 10K type strain sequencing project: providing services to taxonomists for standard genome sequencing and annotation.</title>
        <authorList>
            <consortium name="The Broad Institute Genomics Platform"/>
            <consortium name="The Broad Institute Genome Sequencing Center for Infectious Disease"/>
            <person name="Wu L."/>
            <person name="Ma J."/>
        </authorList>
    </citation>
    <scope>NUCLEOTIDE SEQUENCE [LARGE SCALE GENOMIC DNA]</scope>
    <source>
        <strain evidence="2 3">JCM 9088</strain>
    </source>
</reference>
<gene>
    <name evidence="2" type="ORF">GCM10010446_47500</name>
</gene>
<comment type="caution">
    <text evidence="2">The sequence shown here is derived from an EMBL/GenBank/DDBJ whole genome shotgun (WGS) entry which is preliminary data.</text>
</comment>
<dbReference type="Proteomes" id="UP001500403">
    <property type="component" value="Unassembled WGS sequence"/>
</dbReference>
<protein>
    <submittedName>
        <fullName evidence="2">Uncharacterized protein</fullName>
    </submittedName>
</protein>
<feature type="region of interest" description="Disordered" evidence="1">
    <location>
        <begin position="23"/>
        <end position="42"/>
    </location>
</feature>
<evidence type="ECO:0000313" key="3">
    <source>
        <dbReference type="Proteomes" id="UP001500403"/>
    </source>
</evidence>
<keyword evidence="3" id="KW-1185">Reference proteome</keyword>
<feature type="compositionally biased region" description="Basic and acidic residues" evidence="1">
    <location>
        <begin position="23"/>
        <end position="33"/>
    </location>
</feature>